<dbReference type="InterPro" id="IPR008228">
    <property type="entry name" value="UCP006173"/>
</dbReference>
<dbReference type="AlphaFoldDB" id="A0A095VRN8"/>
<dbReference type="STRING" id="1265313.HRUBRA_01649"/>
<evidence type="ECO:0000313" key="2">
    <source>
        <dbReference type="EMBL" id="KGE03758.1"/>
    </source>
</evidence>
<name>A0A095VRN8_9GAMM</name>
<dbReference type="Proteomes" id="UP000029640">
    <property type="component" value="Unassembled WGS sequence"/>
</dbReference>
<gene>
    <name evidence="2" type="ORF">HRUBRA_01649</name>
</gene>
<proteinExistence type="inferred from homology"/>
<dbReference type="HAMAP" id="MF_00676">
    <property type="entry name" value="UPF0260"/>
    <property type="match status" value="1"/>
</dbReference>
<dbReference type="PATRIC" id="fig|1265313.6.peg.1630"/>
<sequence>MSTGEPWWDRLPLQALDERQWEQLCDGCGRCCLHRLEDDETGEQFATRVHCRLLDPERCRCLDYEHRHARVPACVSLDAARATAWEWLPPSCAYRRRARGLPLPSWHPLRTGDPESVHRAGASVRGAVISECLVGEDDYEEHIVTWVDEDCSDAHQR</sequence>
<reference evidence="2 3" key="1">
    <citation type="journal article" date="2014" name="Genome Announc.">
        <title>Genome Sequence of Gammaproteobacterial Pseudohaliea rubra Type Strain DSM 19751, Isolated from Coastal Seawater of the Mediterranean Sea.</title>
        <authorList>
            <person name="Spring S."/>
            <person name="Fiebig A."/>
            <person name="Riedel T."/>
            <person name="Goker M."/>
            <person name="Klenk H.P."/>
        </authorList>
    </citation>
    <scope>NUCLEOTIDE SEQUENCE [LARGE SCALE GENOMIC DNA]</scope>
    <source>
        <strain evidence="2 3">DSM 19751</strain>
    </source>
</reference>
<dbReference type="RefSeq" id="WP_035518210.1">
    <property type="nucleotide sequence ID" value="NZ_KN234809.1"/>
</dbReference>
<dbReference type="PIRSF" id="PIRSF006173">
    <property type="entry name" value="UCP006173"/>
    <property type="match status" value="1"/>
</dbReference>
<dbReference type="EMBL" id="AUVB01000049">
    <property type="protein sequence ID" value="KGE03758.1"/>
    <property type="molecule type" value="Genomic_DNA"/>
</dbReference>
<comment type="similarity">
    <text evidence="1">Belongs to the UPF0260 family.</text>
</comment>
<evidence type="ECO:0000256" key="1">
    <source>
        <dbReference type="HAMAP-Rule" id="MF_00676"/>
    </source>
</evidence>
<dbReference type="HOGENOM" id="CLU_109769_1_0_6"/>
<organism evidence="2 3">
    <name type="scientific">Pseudohaliea rubra DSM 19751</name>
    <dbReference type="NCBI Taxonomy" id="1265313"/>
    <lineage>
        <taxon>Bacteria</taxon>
        <taxon>Pseudomonadati</taxon>
        <taxon>Pseudomonadota</taxon>
        <taxon>Gammaproteobacteria</taxon>
        <taxon>Cellvibrionales</taxon>
        <taxon>Halieaceae</taxon>
        <taxon>Pseudohaliea</taxon>
    </lineage>
</organism>
<dbReference type="OrthoDB" id="9786855at2"/>
<dbReference type="NCBIfam" id="NF003501">
    <property type="entry name" value="PRK05170.1-5"/>
    <property type="match status" value="1"/>
</dbReference>
<dbReference type="Pfam" id="PF03692">
    <property type="entry name" value="CxxCxxCC"/>
    <property type="match status" value="1"/>
</dbReference>
<keyword evidence="3" id="KW-1185">Reference proteome</keyword>
<dbReference type="PANTHER" id="PTHR37421">
    <property type="entry name" value="UPF0260 PROTEIN YCGN"/>
    <property type="match status" value="1"/>
</dbReference>
<protein>
    <recommendedName>
        <fullName evidence="1">UPF0260 protein HRUBRA_01649</fullName>
    </recommendedName>
</protein>
<dbReference type="eggNOG" id="COG2983">
    <property type="taxonomic scope" value="Bacteria"/>
</dbReference>
<evidence type="ECO:0000313" key="3">
    <source>
        <dbReference type="Proteomes" id="UP000029640"/>
    </source>
</evidence>
<comment type="caution">
    <text evidence="2">The sequence shown here is derived from an EMBL/GenBank/DDBJ whole genome shotgun (WGS) entry which is preliminary data.</text>
</comment>
<accession>A0A095VRN8</accession>
<dbReference type="InterPro" id="IPR005358">
    <property type="entry name" value="Puta_zinc/iron-chelating_dom"/>
</dbReference>
<dbReference type="PANTHER" id="PTHR37421:SF1">
    <property type="entry name" value="UPF0260 PROTEIN YCGN"/>
    <property type="match status" value="1"/>
</dbReference>
<dbReference type="NCBIfam" id="NF003507">
    <property type="entry name" value="PRK05170.2-5"/>
    <property type="match status" value="1"/>
</dbReference>